<comment type="caution">
    <text evidence="1">The sequence shown here is derived from an EMBL/GenBank/DDBJ whole genome shotgun (WGS) entry which is preliminary data.</text>
</comment>
<dbReference type="EC" id="2.1.1.113" evidence="1"/>
<dbReference type="AlphaFoldDB" id="A0A0B0EF94"/>
<dbReference type="GO" id="GO:0032259">
    <property type="term" value="P:methylation"/>
    <property type="evidence" value="ECO:0007669"/>
    <property type="project" value="UniProtKB-KW"/>
</dbReference>
<keyword evidence="1" id="KW-0808">Transferase</keyword>
<dbReference type="eggNOG" id="COG0863">
    <property type="taxonomic scope" value="Bacteria"/>
</dbReference>
<name>A0A0B0EF94_9BACT</name>
<dbReference type="GO" id="GO:0015667">
    <property type="term" value="F:site-specific DNA-methyltransferase (cytosine-N4-specific) activity"/>
    <property type="evidence" value="ECO:0007669"/>
    <property type="project" value="UniProtKB-EC"/>
</dbReference>
<keyword evidence="1" id="KW-0489">Methyltransferase</keyword>
<gene>
    <name evidence="1" type="ORF">SCABRO_02939</name>
</gene>
<organism evidence="1 2">
    <name type="scientific">Candidatus Scalindua brodae</name>
    <dbReference type="NCBI Taxonomy" id="237368"/>
    <lineage>
        <taxon>Bacteria</taxon>
        <taxon>Pseudomonadati</taxon>
        <taxon>Planctomycetota</taxon>
        <taxon>Candidatus Brocadiia</taxon>
        <taxon>Candidatus Brocadiales</taxon>
        <taxon>Candidatus Scalinduaceae</taxon>
        <taxon>Candidatus Scalindua</taxon>
    </lineage>
</organism>
<accession>A0A0B0EF94</accession>
<sequence length="57" mass="6538">MQNLMTIKEASIWATKYLEKNVTASNISYLIQYGRIPKSDDNGTVVVNRHDLDRVLL</sequence>
<protein>
    <submittedName>
        <fullName evidence="1">DNA-methyltransferase (Cytosine-specific)</fullName>
        <ecNumber evidence="1">2.1.1.113</ecNumber>
    </submittedName>
</protein>
<dbReference type="EMBL" id="JRYO01000213">
    <property type="protein sequence ID" value="KHE91259.1"/>
    <property type="molecule type" value="Genomic_DNA"/>
</dbReference>
<evidence type="ECO:0000313" key="1">
    <source>
        <dbReference type="EMBL" id="KHE91259.1"/>
    </source>
</evidence>
<proteinExistence type="predicted"/>
<evidence type="ECO:0000313" key="2">
    <source>
        <dbReference type="Proteomes" id="UP000030652"/>
    </source>
</evidence>
<dbReference type="Proteomes" id="UP000030652">
    <property type="component" value="Unassembled WGS sequence"/>
</dbReference>
<reference evidence="1 2" key="1">
    <citation type="submission" date="2014-10" db="EMBL/GenBank/DDBJ databases">
        <title>Draft genome of anammox bacterium scalindua brodae, obtained using differential coverage binning of sequence data from two enrichment reactors.</title>
        <authorList>
            <person name="Speth D.R."/>
            <person name="Russ L."/>
            <person name="Kartal B."/>
            <person name="Op den Camp H.J."/>
            <person name="Dutilh B.E."/>
            <person name="Jetten M.S."/>
        </authorList>
    </citation>
    <scope>NUCLEOTIDE SEQUENCE [LARGE SCALE GENOMIC DNA]</scope>
    <source>
        <strain evidence="1">RU1</strain>
    </source>
</reference>